<proteinExistence type="inferred from homology"/>
<dbReference type="InterPro" id="IPR022953">
    <property type="entry name" value="ATP_PFK"/>
</dbReference>
<accession>A0A495EH88</accession>
<dbReference type="Proteomes" id="UP000269412">
    <property type="component" value="Unassembled WGS sequence"/>
</dbReference>
<evidence type="ECO:0000256" key="10">
    <source>
        <dbReference type="ARBA" id="ARBA00048072"/>
    </source>
</evidence>
<evidence type="ECO:0000313" key="12">
    <source>
        <dbReference type="EMBL" id="RKR15337.1"/>
    </source>
</evidence>
<dbReference type="PIRSF" id="PIRSF036482">
    <property type="entry name" value="PPi_PFK_TM0289"/>
    <property type="match status" value="1"/>
</dbReference>
<organism evidence="12 13">
    <name type="scientific">Maribacter vaceletii</name>
    <dbReference type="NCBI Taxonomy" id="1206816"/>
    <lineage>
        <taxon>Bacteria</taxon>
        <taxon>Pseudomonadati</taxon>
        <taxon>Bacteroidota</taxon>
        <taxon>Flavobacteriia</taxon>
        <taxon>Flavobacteriales</taxon>
        <taxon>Flavobacteriaceae</taxon>
        <taxon>Maribacter</taxon>
    </lineage>
</organism>
<dbReference type="EMBL" id="RBIQ01000007">
    <property type="protein sequence ID" value="RKR15337.1"/>
    <property type="molecule type" value="Genomic_DNA"/>
</dbReference>
<keyword evidence="7" id="KW-0460">Magnesium</keyword>
<evidence type="ECO:0000256" key="9">
    <source>
        <dbReference type="ARBA" id="ARBA00038478"/>
    </source>
</evidence>
<keyword evidence="6 12" id="KW-0418">Kinase</keyword>
<dbReference type="Gene3D" id="3.40.50.460">
    <property type="entry name" value="Phosphofructokinase domain"/>
    <property type="match status" value="1"/>
</dbReference>
<dbReference type="PANTHER" id="PTHR43650:SF1">
    <property type="entry name" value="PYROPHOSPHATE--FRUCTOSE 6-PHOSPHATE 1-PHOSPHOTRANSFERASE SUBUNIT BETA 2"/>
    <property type="match status" value="1"/>
</dbReference>
<keyword evidence="8" id="KW-0324">Glycolysis</keyword>
<evidence type="ECO:0000313" key="13">
    <source>
        <dbReference type="Proteomes" id="UP000269412"/>
    </source>
</evidence>
<dbReference type="OrthoDB" id="9802503at2"/>
<comment type="function">
    <text evidence="2">Catalyzes the phosphorylation of D-fructose 6-phosphate, the first committing step of glycolysis. Uses inorganic phosphate (PPi) as phosphoryl donor instead of ATP like common ATP-dependent phosphofructokinases (ATP-PFKs), which renders the reaction reversible, and can thus function both in glycolysis and gluconeogenesis. Consistently, PPi-PFK can replace the enzymes of both the forward (ATP-PFK) and reverse (fructose-bisphosphatase (FBPase)) reactions.</text>
</comment>
<dbReference type="GO" id="GO:0005829">
    <property type="term" value="C:cytosol"/>
    <property type="evidence" value="ECO:0007669"/>
    <property type="project" value="TreeGrafter"/>
</dbReference>
<dbReference type="UniPathway" id="UPA00109">
    <property type="reaction ID" value="UER00182"/>
</dbReference>
<feature type="domain" description="Phosphofructokinase" evidence="11">
    <location>
        <begin position="8"/>
        <end position="322"/>
    </location>
</feature>
<comment type="catalytic activity">
    <reaction evidence="10">
        <text>beta-D-fructose 6-phosphate + diphosphate = beta-D-fructose 1,6-bisphosphate + phosphate + H(+)</text>
        <dbReference type="Rhea" id="RHEA:13613"/>
        <dbReference type="ChEBI" id="CHEBI:15378"/>
        <dbReference type="ChEBI" id="CHEBI:32966"/>
        <dbReference type="ChEBI" id="CHEBI:33019"/>
        <dbReference type="ChEBI" id="CHEBI:43474"/>
        <dbReference type="ChEBI" id="CHEBI:57634"/>
        <dbReference type="EC" id="2.7.1.90"/>
    </reaction>
</comment>
<dbReference type="PANTHER" id="PTHR43650">
    <property type="entry name" value="PYROPHOSPHATE--FRUCTOSE 6-PHOSPHATE 1-PHOSPHOTRANSFERASE"/>
    <property type="match status" value="1"/>
</dbReference>
<sequence length="408" mass="45295">MANNKKSIIIICGGGPAPGINSVISTVAKAFLKDGYRVLGLHEGFKGLFSENPKIKEFDFDHADRIFSRGGSTLIMSRFKPKNEKLNTQLFLQNNVKLLVSIGGDDTASTANRIVSFLEKENISISNIHVPKTIDNDLPLPDRNPTFGFHSAKDEGVRIGNTTYEDARTSQNWFVMCAMGRSAGHLAFGIATSCHFPMLIIPEMFKEGQITLEKVVNLLVSTIVKRKSKNINYGVAMISEGVFHNMPKTELDKIGIAFTYDDHGHPELGNVSKSHIFNMLLQKKLEELQLEVKTRPVELGYELRCCRPIGFDLTLCTLLGLGVKKLFDEGISGCMVTANSRGEIAPLYLTDIQNGEGKIEPRLVDVKSEFANLCFQNLDYITEEDYTSALKYVKNPSAYDFNKIVTIG</sequence>
<dbReference type="Gene3D" id="3.40.50.450">
    <property type="match status" value="1"/>
</dbReference>
<dbReference type="Pfam" id="PF00365">
    <property type="entry name" value="PFK"/>
    <property type="match status" value="1"/>
</dbReference>
<reference evidence="12 13" key="1">
    <citation type="submission" date="2018-10" db="EMBL/GenBank/DDBJ databases">
        <title>Genomic Encyclopedia of Archaeal and Bacterial Type Strains, Phase II (KMG-II): from individual species to whole genera.</title>
        <authorList>
            <person name="Goeker M."/>
        </authorList>
    </citation>
    <scope>NUCLEOTIDE SEQUENCE [LARGE SCALE GENOMIC DNA]</scope>
    <source>
        <strain evidence="12 13">DSM 25230</strain>
    </source>
</reference>
<gene>
    <name evidence="12" type="ORF">CLV91_1421</name>
</gene>
<keyword evidence="4" id="KW-0808">Transferase</keyword>
<evidence type="ECO:0000256" key="4">
    <source>
        <dbReference type="ARBA" id="ARBA00022679"/>
    </source>
</evidence>
<dbReference type="RefSeq" id="WP_121065338.1">
    <property type="nucleotide sequence ID" value="NZ_RBIQ01000007.1"/>
</dbReference>
<dbReference type="GO" id="GO:0003872">
    <property type="term" value="F:6-phosphofructokinase activity"/>
    <property type="evidence" value="ECO:0007669"/>
    <property type="project" value="InterPro"/>
</dbReference>
<comment type="caution">
    <text evidence="12">The sequence shown here is derived from an EMBL/GenBank/DDBJ whole genome shotgun (WGS) entry which is preliminary data.</text>
</comment>
<dbReference type="GO" id="GO:0046872">
    <property type="term" value="F:metal ion binding"/>
    <property type="evidence" value="ECO:0007669"/>
    <property type="project" value="UniProtKB-KW"/>
</dbReference>
<dbReference type="InterPro" id="IPR011403">
    <property type="entry name" value="PPi-PFK_TM0289"/>
</dbReference>
<keyword evidence="13" id="KW-1185">Reference proteome</keyword>
<evidence type="ECO:0000259" key="11">
    <source>
        <dbReference type="Pfam" id="PF00365"/>
    </source>
</evidence>
<evidence type="ECO:0000256" key="2">
    <source>
        <dbReference type="ARBA" id="ARBA00003138"/>
    </source>
</evidence>
<dbReference type="PRINTS" id="PR00476">
    <property type="entry name" value="PHFRCTKINASE"/>
</dbReference>
<dbReference type="InterPro" id="IPR035966">
    <property type="entry name" value="PKF_sf"/>
</dbReference>
<dbReference type="GO" id="GO:0047334">
    <property type="term" value="F:diphosphate-fructose-6-phosphate 1-phosphotransferase activity"/>
    <property type="evidence" value="ECO:0007669"/>
    <property type="project" value="UniProtKB-EC"/>
</dbReference>
<dbReference type="SUPFAM" id="SSF53784">
    <property type="entry name" value="Phosphofructokinase"/>
    <property type="match status" value="1"/>
</dbReference>
<evidence type="ECO:0000256" key="5">
    <source>
        <dbReference type="ARBA" id="ARBA00022723"/>
    </source>
</evidence>
<comment type="similarity">
    <text evidence="9">Belongs to the phosphofructokinase type A (PFKA) family.</text>
</comment>
<keyword evidence="3" id="KW-0963">Cytoplasm</keyword>
<evidence type="ECO:0000256" key="1">
    <source>
        <dbReference type="ARBA" id="ARBA00001946"/>
    </source>
</evidence>
<evidence type="ECO:0000256" key="3">
    <source>
        <dbReference type="ARBA" id="ARBA00022490"/>
    </source>
</evidence>
<evidence type="ECO:0000256" key="7">
    <source>
        <dbReference type="ARBA" id="ARBA00022842"/>
    </source>
</evidence>
<protein>
    <submittedName>
        <fullName evidence="12">6-phosphofructokinase 1</fullName>
    </submittedName>
</protein>
<evidence type="ECO:0000256" key="6">
    <source>
        <dbReference type="ARBA" id="ARBA00022777"/>
    </source>
</evidence>
<dbReference type="GO" id="GO:0009749">
    <property type="term" value="P:response to glucose"/>
    <property type="evidence" value="ECO:0007669"/>
    <property type="project" value="TreeGrafter"/>
</dbReference>
<dbReference type="GO" id="GO:0006002">
    <property type="term" value="P:fructose 6-phosphate metabolic process"/>
    <property type="evidence" value="ECO:0007669"/>
    <property type="project" value="InterPro"/>
</dbReference>
<dbReference type="AlphaFoldDB" id="A0A495EH88"/>
<evidence type="ECO:0000256" key="8">
    <source>
        <dbReference type="ARBA" id="ARBA00023152"/>
    </source>
</evidence>
<name>A0A495EH88_9FLAO</name>
<dbReference type="InterPro" id="IPR000023">
    <property type="entry name" value="Phosphofructokinase_dom"/>
</dbReference>
<comment type="cofactor">
    <cofactor evidence="1">
        <name>Mg(2+)</name>
        <dbReference type="ChEBI" id="CHEBI:18420"/>
    </cofactor>
</comment>
<keyword evidence="5" id="KW-0479">Metal-binding</keyword>